<dbReference type="SMART" id="SM00799">
    <property type="entry name" value="DENN"/>
    <property type="match status" value="1"/>
</dbReference>
<feature type="region of interest" description="Disordered" evidence="1">
    <location>
        <begin position="1"/>
        <end position="23"/>
    </location>
</feature>
<evidence type="ECO:0000256" key="1">
    <source>
        <dbReference type="SAM" id="MobiDB-lite"/>
    </source>
</evidence>
<dbReference type="Proteomes" id="UP001154282">
    <property type="component" value="Unassembled WGS sequence"/>
</dbReference>
<feature type="domain" description="UDENN" evidence="2">
    <location>
        <begin position="178"/>
        <end position="837"/>
    </location>
</feature>
<accession>A0AAV0HM69</accession>
<dbReference type="Pfam" id="PF03456">
    <property type="entry name" value="uDENN"/>
    <property type="match status" value="1"/>
</dbReference>
<dbReference type="EMBL" id="CAMGYJ010000002">
    <property type="protein sequence ID" value="CAI0385957.1"/>
    <property type="molecule type" value="Genomic_DNA"/>
</dbReference>
<dbReference type="InterPro" id="IPR001194">
    <property type="entry name" value="cDENN_dom"/>
</dbReference>
<dbReference type="Gene3D" id="3.30.450.200">
    <property type="match status" value="1"/>
</dbReference>
<dbReference type="Pfam" id="PF02141">
    <property type="entry name" value="DENN"/>
    <property type="match status" value="1"/>
</dbReference>
<feature type="compositionally biased region" description="Basic and acidic residues" evidence="1">
    <location>
        <begin position="427"/>
        <end position="437"/>
    </location>
</feature>
<reference evidence="3" key="1">
    <citation type="submission" date="2022-08" db="EMBL/GenBank/DDBJ databases">
        <authorList>
            <person name="Gutierrez-Valencia J."/>
        </authorList>
    </citation>
    <scope>NUCLEOTIDE SEQUENCE</scope>
</reference>
<sequence length="839" mass="94062">MATLQAEKSQEHGRKEDWSPSPYVVLQNVSEEAIRVAGNKHQSVYPGGGKAHAEAPTPTSLPHSHHQRSQSEVLTSDAKGNNSFQKFKVHMQKALLWGGNSSEQDLLVPTFNPEVLADQKRQWYQLHSKSTVDLASYKEPSSLFEHFIVTGLKPDTNLQAVEEAFAKRKKWESLQRRSGARDIKAVQNRAPQFPKMEPQLLFKYPPGKRLPMHVKDLGAFCFPTGVKPRLLERTPSLSELNELVYGQGQLGRDDSSFVFSLKVADSDTLYGVCLHTTEFVQRPLGILGFSSPLSSSRHCGRFLVSAPRCYCLLTKVPFFELHYEMLNSIIAQERLNRITQFLNEISFNSCVPSFTRQSSQINGGITYQEQVDDMDWMSFAIPVESALALTAAAAGLALDDDNSSQRTSEEPHSPESVAASEASDFSQTRESEKDDGNKNLNNSFDDGCSESSEARSDAYERVIYGSYDNDHASPDVLMPFSCSRSPEMERNLSFDALFSPVRSMTYEDDEDEHFANQRKEFENDLIVDWAKENKNDLLLIICRYHAMDVPKRGGKIVFQPTDHLPAVEYNRPHVSELAFSRNFEDAVNVVGGNVNAKLAVTEEAFALSVWTTATLCRVLSLESILALFAGVLLEKQIVVMSPNLGVLSAVVLSLVPLIRPFQWQSLFLPVLPDKMFDFLDAPVPFIAGIQVQPTEVRIKSSNLIIVNVVNDQVKSCQLPSLPRHRELFSELRPIHAKLSHKSGTGNKNPVYKCNEVQGNAANNFLRVMRRYLESLCADLRSHSITSVQSNYDRVCVLLKDSFIDSFPTKERPFVKLLVDTQLFASLSDSRLSTFESGRF</sequence>
<proteinExistence type="predicted"/>
<dbReference type="Gene3D" id="3.40.50.11500">
    <property type="match status" value="1"/>
</dbReference>
<evidence type="ECO:0000313" key="3">
    <source>
        <dbReference type="EMBL" id="CAI0385957.1"/>
    </source>
</evidence>
<dbReference type="InterPro" id="IPR051942">
    <property type="entry name" value="DENN_domain_containing_2"/>
</dbReference>
<dbReference type="InterPro" id="IPR005113">
    <property type="entry name" value="uDENN_dom"/>
</dbReference>
<dbReference type="PANTHER" id="PTHR15288">
    <property type="entry name" value="DENN DOMAIN-CONTAINING PROTEIN 2"/>
    <property type="match status" value="1"/>
</dbReference>
<protein>
    <recommendedName>
        <fullName evidence="2">UDENN domain-containing protein</fullName>
    </recommendedName>
</protein>
<feature type="compositionally biased region" description="Basic and acidic residues" evidence="1">
    <location>
        <begin position="8"/>
        <end position="18"/>
    </location>
</feature>
<gene>
    <name evidence="3" type="ORF">LITE_LOCUS4959</name>
</gene>
<evidence type="ECO:0000313" key="4">
    <source>
        <dbReference type="Proteomes" id="UP001154282"/>
    </source>
</evidence>
<name>A0AAV0HM69_9ROSI</name>
<feature type="region of interest" description="Disordered" evidence="1">
    <location>
        <begin position="41"/>
        <end position="77"/>
    </location>
</feature>
<keyword evidence="4" id="KW-1185">Reference proteome</keyword>
<dbReference type="AlphaFoldDB" id="A0AAV0HM69"/>
<dbReference type="PROSITE" id="PS50211">
    <property type="entry name" value="DENN"/>
    <property type="match status" value="1"/>
</dbReference>
<dbReference type="InterPro" id="IPR037516">
    <property type="entry name" value="Tripartite_DENN"/>
</dbReference>
<organism evidence="3 4">
    <name type="scientific">Linum tenue</name>
    <dbReference type="NCBI Taxonomy" id="586396"/>
    <lineage>
        <taxon>Eukaryota</taxon>
        <taxon>Viridiplantae</taxon>
        <taxon>Streptophyta</taxon>
        <taxon>Embryophyta</taxon>
        <taxon>Tracheophyta</taxon>
        <taxon>Spermatophyta</taxon>
        <taxon>Magnoliopsida</taxon>
        <taxon>eudicotyledons</taxon>
        <taxon>Gunneridae</taxon>
        <taxon>Pentapetalae</taxon>
        <taxon>rosids</taxon>
        <taxon>fabids</taxon>
        <taxon>Malpighiales</taxon>
        <taxon>Linaceae</taxon>
        <taxon>Linum</taxon>
    </lineage>
</organism>
<dbReference type="InterPro" id="IPR043153">
    <property type="entry name" value="DENN_C"/>
</dbReference>
<feature type="region of interest" description="Disordered" evidence="1">
    <location>
        <begin position="400"/>
        <end position="451"/>
    </location>
</feature>
<comment type="caution">
    <text evidence="3">The sequence shown here is derived from an EMBL/GenBank/DDBJ whole genome shotgun (WGS) entry which is preliminary data.</text>
</comment>
<dbReference type="PANTHER" id="PTHR15288:SF0">
    <property type="entry name" value="UDENN DOMAIN-CONTAINING PROTEIN"/>
    <property type="match status" value="1"/>
</dbReference>
<evidence type="ECO:0000259" key="2">
    <source>
        <dbReference type="PROSITE" id="PS50211"/>
    </source>
</evidence>